<keyword evidence="1" id="KW-1133">Transmembrane helix</keyword>
<gene>
    <name evidence="3" type="ORF">AQ619_07905</name>
</gene>
<keyword evidence="3" id="KW-0808">Transferase</keyword>
<dbReference type="PIRSF" id="PIRSF031767">
    <property type="entry name" value="MHYE_LytTR"/>
    <property type="match status" value="1"/>
</dbReference>
<dbReference type="GO" id="GO:0003677">
    <property type="term" value="F:DNA binding"/>
    <property type="evidence" value="ECO:0007669"/>
    <property type="project" value="InterPro"/>
</dbReference>
<keyword evidence="1" id="KW-0472">Membrane</keyword>
<name>A0A0P0NZ27_9CAUL</name>
<feature type="transmembrane region" description="Helical" evidence="1">
    <location>
        <begin position="12"/>
        <end position="32"/>
    </location>
</feature>
<feature type="domain" description="HTH LytTR-type" evidence="2">
    <location>
        <begin position="162"/>
        <end position="265"/>
    </location>
</feature>
<dbReference type="STRING" id="69395.AQ619_07905"/>
<evidence type="ECO:0000313" key="4">
    <source>
        <dbReference type="Proteomes" id="UP000056905"/>
    </source>
</evidence>
<dbReference type="GO" id="GO:0000156">
    <property type="term" value="F:phosphorelay response regulator activity"/>
    <property type="evidence" value="ECO:0007669"/>
    <property type="project" value="InterPro"/>
</dbReference>
<dbReference type="EMBL" id="CP013002">
    <property type="protein sequence ID" value="ALL13281.1"/>
    <property type="molecule type" value="Genomic_DNA"/>
</dbReference>
<evidence type="ECO:0000313" key="3">
    <source>
        <dbReference type="EMBL" id="ALL13281.1"/>
    </source>
</evidence>
<dbReference type="Gene3D" id="2.40.50.1020">
    <property type="entry name" value="LytTr DNA-binding domain"/>
    <property type="match status" value="1"/>
</dbReference>
<dbReference type="PANTHER" id="PTHR37299">
    <property type="entry name" value="TRANSCRIPTIONAL REGULATOR-RELATED"/>
    <property type="match status" value="1"/>
</dbReference>
<accession>A0A0P0NZ27</accession>
<dbReference type="AlphaFoldDB" id="A0A0P0NZ27"/>
<evidence type="ECO:0000259" key="2">
    <source>
        <dbReference type="PROSITE" id="PS50930"/>
    </source>
</evidence>
<reference evidence="3 4" key="1">
    <citation type="submission" date="2015-10" db="EMBL/GenBank/DDBJ databases">
        <title>Conservation of the essential genome among Caulobacter and Brevundimonas species.</title>
        <authorList>
            <person name="Scott D."/>
            <person name="Ely B."/>
        </authorList>
    </citation>
    <scope>NUCLEOTIDE SEQUENCE [LARGE SCALE GENOMIC DNA]</scope>
    <source>
        <strain evidence="3 4">CB4</strain>
    </source>
</reference>
<evidence type="ECO:0000256" key="1">
    <source>
        <dbReference type="SAM" id="Phobius"/>
    </source>
</evidence>
<sequence length="265" mass="29731">MSGDERRAIARAWLLGIGLIATICVVNILTIRHDDPDLPPLFPILWEGSSALVTLAIFAIPAAVALWTHRSGPRWWQAVPVHLVAVLAYSALHVAGFVALRKLAYLLLLQQDYDFGDLTREFPYEFRKDLVAYGIAWFIFQVSLRQGHQPATAQTMASPRTFDIQDGTRLVRVPIDDILAVRSAGNYVEFVLVDSRRPLMRTPLATIETELAEHGFVRSHRSWLINKARVTGLRPEGSGDYAVELGSQEAPLSRRFPEALARLRR</sequence>
<protein>
    <submittedName>
        <fullName evidence="3">Histidine kinase</fullName>
    </submittedName>
</protein>
<feature type="transmembrane region" description="Helical" evidence="1">
    <location>
        <begin position="44"/>
        <end position="67"/>
    </location>
</feature>
<dbReference type="Pfam" id="PF04397">
    <property type="entry name" value="LytTR"/>
    <property type="match status" value="1"/>
</dbReference>
<proteinExistence type="predicted"/>
<dbReference type="SMART" id="SM00850">
    <property type="entry name" value="LytTR"/>
    <property type="match status" value="1"/>
</dbReference>
<feature type="transmembrane region" description="Helical" evidence="1">
    <location>
        <begin position="79"/>
        <end position="100"/>
    </location>
</feature>
<keyword evidence="3" id="KW-0418">Kinase</keyword>
<keyword evidence="4" id="KW-1185">Reference proteome</keyword>
<dbReference type="PROSITE" id="PS50930">
    <property type="entry name" value="HTH_LYTTR"/>
    <property type="match status" value="1"/>
</dbReference>
<dbReference type="Proteomes" id="UP000056905">
    <property type="component" value="Chromosome"/>
</dbReference>
<dbReference type="InterPro" id="IPR007492">
    <property type="entry name" value="LytTR_DNA-bd_dom"/>
</dbReference>
<dbReference type="PANTHER" id="PTHR37299:SF1">
    <property type="entry name" value="STAGE 0 SPORULATION PROTEIN A HOMOLOG"/>
    <property type="match status" value="1"/>
</dbReference>
<dbReference type="OrthoDB" id="9781059at2"/>
<organism evidence="3 4">
    <name type="scientific">Caulobacter henricii</name>
    <dbReference type="NCBI Taxonomy" id="69395"/>
    <lineage>
        <taxon>Bacteria</taxon>
        <taxon>Pseudomonadati</taxon>
        <taxon>Pseudomonadota</taxon>
        <taxon>Alphaproteobacteria</taxon>
        <taxon>Caulobacterales</taxon>
        <taxon>Caulobacteraceae</taxon>
        <taxon>Caulobacter</taxon>
    </lineage>
</organism>
<dbReference type="InterPro" id="IPR012379">
    <property type="entry name" value="LytTR_MHYE"/>
</dbReference>
<keyword evidence="1" id="KW-0812">Transmembrane</keyword>
<dbReference type="KEGG" id="chq:AQ619_07905"/>
<dbReference type="GO" id="GO:0016301">
    <property type="term" value="F:kinase activity"/>
    <property type="evidence" value="ECO:0007669"/>
    <property type="project" value="UniProtKB-KW"/>
</dbReference>
<dbReference type="InterPro" id="IPR046947">
    <property type="entry name" value="LytR-like"/>
</dbReference>